<feature type="transmembrane region" description="Helical" evidence="1">
    <location>
        <begin position="106"/>
        <end position="125"/>
    </location>
</feature>
<keyword evidence="3" id="KW-0378">Hydrolase</keyword>
<dbReference type="PANTHER" id="PTHR14969">
    <property type="entry name" value="SPHINGOSINE-1-PHOSPHATE PHOSPHOHYDROLASE"/>
    <property type="match status" value="1"/>
</dbReference>
<keyword evidence="1" id="KW-1133">Transmembrane helix</keyword>
<organism evidence="3">
    <name type="scientific">Veillonella ratti</name>
    <dbReference type="NCBI Taxonomy" id="103892"/>
    <lineage>
        <taxon>Bacteria</taxon>
        <taxon>Bacillati</taxon>
        <taxon>Bacillota</taxon>
        <taxon>Negativicutes</taxon>
        <taxon>Veillonellales</taxon>
        <taxon>Veillonellaceae</taxon>
        <taxon>Veillonella</taxon>
    </lineage>
</organism>
<feature type="domain" description="Phosphatidic acid phosphatase type 2/haloperoxidase" evidence="2">
    <location>
        <begin position="61"/>
        <end position="171"/>
    </location>
</feature>
<feature type="transmembrane region" description="Helical" evidence="1">
    <location>
        <begin position="61"/>
        <end position="80"/>
    </location>
</feature>
<dbReference type="InterPro" id="IPR000326">
    <property type="entry name" value="PAP2/HPO"/>
</dbReference>
<dbReference type="Pfam" id="PF01569">
    <property type="entry name" value="PAP2"/>
    <property type="match status" value="1"/>
</dbReference>
<dbReference type="EMBL" id="CACRUX010000098">
    <property type="protein sequence ID" value="VYU48898.1"/>
    <property type="molecule type" value="Genomic_DNA"/>
</dbReference>
<dbReference type="SMART" id="SM00014">
    <property type="entry name" value="acidPPc"/>
    <property type="match status" value="1"/>
</dbReference>
<feature type="transmembrane region" description="Helical" evidence="1">
    <location>
        <begin position="132"/>
        <end position="150"/>
    </location>
</feature>
<name>A0A6N3F9Z4_9FIRM</name>
<evidence type="ECO:0000256" key="1">
    <source>
        <dbReference type="SAM" id="Phobius"/>
    </source>
</evidence>
<proteinExistence type="predicted"/>
<protein>
    <submittedName>
        <fullName evidence="3">Undecaprenyl-diphosphatase BcrC</fullName>
        <ecNumber evidence="3">3.6.1.27</ecNumber>
    </submittedName>
</protein>
<evidence type="ECO:0000259" key="2">
    <source>
        <dbReference type="SMART" id="SM00014"/>
    </source>
</evidence>
<dbReference type="Gene3D" id="1.20.144.10">
    <property type="entry name" value="Phosphatidic acid phosphatase type 2/haloperoxidase"/>
    <property type="match status" value="2"/>
</dbReference>
<keyword evidence="1" id="KW-0472">Membrane</keyword>
<reference evidence="3" key="1">
    <citation type="submission" date="2019-11" db="EMBL/GenBank/DDBJ databases">
        <authorList>
            <person name="Feng L."/>
        </authorList>
    </citation>
    <scope>NUCLEOTIDE SEQUENCE</scope>
    <source>
        <strain evidence="3">VrattiLFYP33</strain>
    </source>
</reference>
<keyword evidence="1" id="KW-0812">Transmembrane</keyword>
<sequence>MEQVFSLIQQYDFSILNYIWLYGHAHWLDIFMEEATDLGNGGAIWIALGIFFMFQKKYRKVGYMMMTAMLIGFVLLNLGVKPMVARLRPFELQPAVQLLIHEPWDYSFPSGHAWSALAAVIILFMNKIPGRYVALGVALLISFSRIYLYVHYPSDVIAGGIFGVVIGMASVYGWRFLDKKYAQRRPIIVKNSVSDYELSYKQIEESAHHE</sequence>
<accession>A0A6N3F9Z4</accession>
<dbReference type="SUPFAM" id="SSF48317">
    <property type="entry name" value="Acid phosphatase/Vanadium-dependent haloperoxidase"/>
    <property type="match status" value="1"/>
</dbReference>
<dbReference type="AlphaFoldDB" id="A0A6N3F9Z4"/>
<dbReference type="PANTHER" id="PTHR14969:SF13">
    <property type="entry name" value="AT30094P"/>
    <property type="match status" value="1"/>
</dbReference>
<feature type="transmembrane region" description="Helical" evidence="1">
    <location>
        <begin position="38"/>
        <end position="54"/>
    </location>
</feature>
<feature type="transmembrane region" description="Helical" evidence="1">
    <location>
        <begin position="156"/>
        <end position="177"/>
    </location>
</feature>
<gene>
    <name evidence="3" type="primary">bcrC</name>
    <name evidence="3" type="ORF">VRLFYP33_02228</name>
</gene>
<dbReference type="InterPro" id="IPR036938">
    <property type="entry name" value="PAP2/HPO_sf"/>
</dbReference>
<dbReference type="RefSeq" id="WP_021842353.1">
    <property type="nucleotide sequence ID" value="NZ_CACRUX010000098.1"/>
</dbReference>
<dbReference type="EC" id="3.6.1.27" evidence="3"/>
<dbReference type="GO" id="GO:0050380">
    <property type="term" value="F:undecaprenyl-diphosphatase activity"/>
    <property type="evidence" value="ECO:0007669"/>
    <property type="project" value="UniProtKB-EC"/>
</dbReference>
<evidence type="ECO:0000313" key="3">
    <source>
        <dbReference type="EMBL" id="VYU48898.1"/>
    </source>
</evidence>